<comment type="caution">
    <text evidence="11">The sequence shown here is derived from an EMBL/GenBank/DDBJ whole genome shotgun (WGS) entry which is preliminary data.</text>
</comment>
<evidence type="ECO:0000313" key="11">
    <source>
        <dbReference type="EMBL" id="RJF92931.1"/>
    </source>
</evidence>
<dbReference type="OrthoDB" id="7477467at2"/>
<evidence type="ECO:0000256" key="9">
    <source>
        <dbReference type="ARBA" id="ARBA00023136"/>
    </source>
</evidence>
<keyword evidence="6" id="KW-0997">Cell inner membrane</keyword>
<comment type="similarity">
    <text evidence="2">Belongs to the GSP N family.</text>
</comment>
<reference evidence="11 12" key="1">
    <citation type="submission" date="2018-09" db="EMBL/GenBank/DDBJ databases">
        <authorList>
            <person name="Zhu H."/>
        </authorList>
    </citation>
    <scope>NUCLEOTIDE SEQUENCE [LARGE SCALE GENOMIC DNA]</scope>
    <source>
        <strain evidence="11 12">K2R01-6</strain>
    </source>
</reference>
<keyword evidence="8" id="KW-0653">Protein transport</keyword>
<keyword evidence="5" id="KW-1003">Cell membrane</keyword>
<dbReference type="GO" id="GO:0005886">
    <property type="term" value="C:plasma membrane"/>
    <property type="evidence" value="ECO:0007669"/>
    <property type="project" value="UniProtKB-SubCell"/>
</dbReference>
<evidence type="ECO:0000256" key="2">
    <source>
        <dbReference type="ARBA" id="ARBA00007208"/>
    </source>
</evidence>
<dbReference type="Pfam" id="PF01203">
    <property type="entry name" value="T2SSN"/>
    <property type="match status" value="1"/>
</dbReference>
<keyword evidence="7" id="KW-0812">Transmembrane</keyword>
<evidence type="ECO:0000256" key="7">
    <source>
        <dbReference type="ARBA" id="ARBA00022692"/>
    </source>
</evidence>
<evidence type="ECO:0000256" key="4">
    <source>
        <dbReference type="ARBA" id="ARBA00022448"/>
    </source>
</evidence>
<organism evidence="11 12">
    <name type="scientific">Sphingomonas cavernae</name>
    <dbReference type="NCBI Taxonomy" id="2320861"/>
    <lineage>
        <taxon>Bacteria</taxon>
        <taxon>Pseudomonadati</taxon>
        <taxon>Pseudomonadota</taxon>
        <taxon>Alphaproteobacteria</taxon>
        <taxon>Sphingomonadales</taxon>
        <taxon>Sphingomonadaceae</taxon>
        <taxon>Sphingomonas</taxon>
    </lineage>
</organism>
<keyword evidence="9" id="KW-0472">Membrane</keyword>
<sequence length="240" mass="25670">MKRIRMPLGRGLYFLCAFLIALIALLPLRLALDWFTLDEQGLSARKAEGSVWLGRLTEARFGDAPLGDLGARLSPIQLLVGRARVDLEGTDESAPPMKGAFGVSRNTIGIDDMTAAIPVAAVFAPLPVDTLDLSDVSVRFKDGQCDHAEGRVRATVAGDIAGINLGQGLGGNARCDGGALLLPLQGQSGMERLAIKLFEDGRYEFDLAVRTADPALGPKLLLSGFRQTQDGYVFSLQGRF</sequence>
<evidence type="ECO:0000313" key="12">
    <source>
        <dbReference type="Proteomes" id="UP000286100"/>
    </source>
</evidence>
<proteinExistence type="inferred from homology"/>
<evidence type="ECO:0000256" key="8">
    <source>
        <dbReference type="ARBA" id="ARBA00022927"/>
    </source>
</evidence>
<evidence type="ECO:0000256" key="1">
    <source>
        <dbReference type="ARBA" id="ARBA00004533"/>
    </source>
</evidence>
<dbReference type="InterPro" id="IPR022792">
    <property type="entry name" value="T2SS_protein-GspN"/>
</dbReference>
<accession>A0A418WNX1</accession>
<evidence type="ECO:0000256" key="10">
    <source>
        <dbReference type="ARBA" id="ARBA00030772"/>
    </source>
</evidence>
<dbReference type="RefSeq" id="WP_119759211.1">
    <property type="nucleotide sequence ID" value="NZ_QYUM01000002.1"/>
</dbReference>
<comment type="subcellular location">
    <subcellularLocation>
        <location evidence="1">Cell inner membrane</location>
    </subcellularLocation>
</comment>
<name>A0A418WNX1_9SPHN</name>
<dbReference type="Proteomes" id="UP000286100">
    <property type="component" value="Unassembled WGS sequence"/>
</dbReference>
<dbReference type="EMBL" id="QYUM01000002">
    <property type="protein sequence ID" value="RJF92931.1"/>
    <property type="molecule type" value="Genomic_DNA"/>
</dbReference>
<dbReference type="GO" id="GO:0015628">
    <property type="term" value="P:protein secretion by the type II secretion system"/>
    <property type="evidence" value="ECO:0007669"/>
    <property type="project" value="InterPro"/>
</dbReference>
<keyword evidence="12" id="KW-1185">Reference proteome</keyword>
<evidence type="ECO:0000256" key="3">
    <source>
        <dbReference type="ARBA" id="ARBA00021563"/>
    </source>
</evidence>
<evidence type="ECO:0000256" key="5">
    <source>
        <dbReference type="ARBA" id="ARBA00022475"/>
    </source>
</evidence>
<keyword evidence="4" id="KW-0813">Transport</keyword>
<evidence type="ECO:0000256" key="6">
    <source>
        <dbReference type="ARBA" id="ARBA00022519"/>
    </source>
</evidence>
<dbReference type="GO" id="GO:0015627">
    <property type="term" value="C:type II protein secretion system complex"/>
    <property type="evidence" value="ECO:0007669"/>
    <property type="project" value="InterPro"/>
</dbReference>
<protein>
    <recommendedName>
        <fullName evidence="3">Type II secretion system protein N</fullName>
    </recommendedName>
    <alternativeName>
        <fullName evidence="10">General secretion pathway protein N</fullName>
    </alternativeName>
</protein>
<gene>
    <name evidence="11" type="ORF">D3876_00635</name>
</gene>
<dbReference type="AlphaFoldDB" id="A0A418WNX1"/>